<keyword evidence="4" id="KW-0542">Nucleomorph</keyword>
<evidence type="ECO:0000313" key="5">
    <source>
        <dbReference type="Proteomes" id="UP000243425"/>
    </source>
</evidence>
<dbReference type="GO" id="GO:0006412">
    <property type="term" value="P:translation"/>
    <property type="evidence" value="ECO:0007669"/>
    <property type="project" value="InterPro"/>
</dbReference>
<organism evidence="4 5">
    <name type="scientific">Bigelowiella natans</name>
    <name type="common">Pedinomonas minutissima</name>
    <name type="synonym">Chlorarachnion sp. (strain CCMP621)</name>
    <dbReference type="NCBI Taxonomy" id="227086"/>
    <lineage>
        <taxon>Eukaryota</taxon>
        <taxon>Sar</taxon>
        <taxon>Rhizaria</taxon>
        <taxon>Cercozoa</taxon>
        <taxon>Chlorarachniophyceae</taxon>
        <taxon>Bigelowiella</taxon>
    </lineage>
</organism>
<dbReference type="PANTHER" id="PTHR12650">
    <property type="entry name" value="40S RIBOSOMAL PROTEIN S30/UBIQUITIN-LIKE PROTEIN FUBI"/>
    <property type="match status" value="1"/>
</dbReference>
<dbReference type="Proteomes" id="UP000243425">
    <property type="component" value="Nucleomorph 2"/>
</dbReference>
<evidence type="ECO:0000256" key="3">
    <source>
        <dbReference type="RuleBase" id="RU364011"/>
    </source>
</evidence>
<keyword evidence="2 3" id="KW-0687">Ribonucleoprotein</keyword>
<evidence type="ECO:0000256" key="2">
    <source>
        <dbReference type="ARBA" id="ARBA00023274"/>
    </source>
</evidence>
<dbReference type="AlphaFoldDB" id="Q3LW43"/>
<dbReference type="InterPro" id="IPR006846">
    <property type="entry name" value="Ribosomal_eS30"/>
</dbReference>
<comment type="similarity">
    <text evidence="3">Belongs to the eukaryotic ribosomal protein eS30 family.</text>
</comment>
<keyword evidence="1 3" id="KW-0689">Ribosomal protein</keyword>
<dbReference type="EMBL" id="DQ158857">
    <property type="protein sequence ID" value="ABA27322.1"/>
    <property type="molecule type" value="Genomic_DNA"/>
</dbReference>
<dbReference type="GeneID" id="5788555"/>
<name>Q3LW43_BIGNA</name>
<reference evidence="4 5" key="1">
    <citation type="journal article" date="2006" name="Proc. Natl. Acad. Sci. U.S.A.">
        <title>Complete nucleotide sequence of the chlorarachniophyte nucleomorph: nature's smallest nucleus.</title>
        <authorList>
            <person name="Gilson P.R."/>
            <person name="Su V."/>
            <person name="Slamovits C.H."/>
            <person name="Reith M.E."/>
            <person name="Keeling P.J."/>
            <person name="McFadden G.I."/>
        </authorList>
    </citation>
    <scope>NUCLEOTIDE SEQUENCE [LARGE SCALE GENOMIC DNA]</scope>
    <source>
        <strain evidence="5">CCMP621</strain>
    </source>
</reference>
<dbReference type="RefSeq" id="XP_001712934.1">
    <property type="nucleotide sequence ID" value="XM_001712882.1"/>
</dbReference>
<protein>
    <recommendedName>
        <fullName evidence="3">40S ribosomal protein S30</fullName>
    </recommendedName>
</protein>
<gene>
    <name evidence="4" type="primary">rps30</name>
</gene>
<accession>Q3LW43</accession>
<geneLocation type="nucleomorph" evidence="4"/>
<proteinExistence type="inferred from homology"/>
<dbReference type="GO" id="GO:0022627">
    <property type="term" value="C:cytosolic small ribosomal subunit"/>
    <property type="evidence" value="ECO:0007669"/>
    <property type="project" value="TreeGrafter"/>
</dbReference>
<dbReference type="GO" id="GO:0003735">
    <property type="term" value="F:structural constituent of ribosome"/>
    <property type="evidence" value="ECO:0007669"/>
    <property type="project" value="UniProtKB-UniRule"/>
</dbReference>
<evidence type="ECO:0000256" key="1">
    <source>
        <dbReference type="ARBA" id="ARBA00022980"/>
    </source>
</evidence>
<evidence type="ECO:0000313" key="4">
    <source>
        <dbReference type="EMBL" id="ABA27322.1"/>
    </source>
</evidence>
<sequence length="55" mass="6509">MGKVHGSLTRAGKVRNQTKFIAKSDKKVKNSGRARYRKKMYKLIKYYRKTKYAII</sequence>
<dbReference type="Pfam" id="PF04758">
    <property type="entry name" value="Ribosomal_S30"/>
    <property type="match status" value="1"/>
</dbReference>
<dbReference type="PANTHER" id="PTHR12650:SF15">
    <property type="entry name" value="RIBOSOMAL PROTEIN S30, ISOFORM A"/>
    <property type="match status" value="1"/>
</dbReference>